<feature type="compositionally biased region" description="Low complexity" evidence="1">
    <location>
        <begin position="205"/>
        <end position="218"/>
    </location>
</feature>
<feature type="region of interest" description="Disordered" evidence="1">
    <location>
        <begin position="166"/>
        <end position="218"/>
    </location>
</feature>
<accession>A0A2Z6RD63</accession>
<protein>
    <submittedName>
        <fullName evidence="2">Uncharacterized protein</fullName>
    </submittedName>
</protein>
<dbReference type="Proteomes" id="UP000615446">
    <property type="component" value="Unassembled WGS sequence"/>
</dbReference>
<gene>
    <name evidence="3" type="ORF">RCL2_002840300</name>
    <name evidence="2" type="ORF">RclHR1_03870018</name>
</gene>
<dbReference type="EMBL" id="BEXD01003190">
    <property type="protein sequence ID" value="GBC00478.1"/>
    <property type="molecule type" value="Genomic_DNA"/>
</dbReference>
<keyword evidence="4" id="KW-1185">Reference proteome</keyword>
<evidence type="ECO:0000313" key="4">
    <source>
        <dbReference type="Proteomes" id="UP000247702"/>
    </source>
</evidence>
<organism evidence="2 4">
    <name type="scientific">Rhizophagus clarus</name>
    <dbReference type="NCBI Taxonomy" id="94130"/>
    <lineage>
        <taxon>Eukaryota</taxon>
        <taxon>Fungi</taxon>
        <taxon>Fungi incertae sedis</taxon>
        <taxon>Mucoromycota</taxon>
        <taxon>Glomeromycotina</taxon>
        <taxon>Glomeromycetes</taxon>
        <taxon>Glomerales</taxon>
        <taxon>Glomeraceae</taxon>
        <taxon>Rhizophagus</taxon>
    </lineage>
</organism>
<evidence type="ECO:0000313" key="2">
    <source>
        <dbReference type="EMBL" id="GBC00478.1"/>
    </source>
</evidence>
<reference evidence="3" key="2">
    <citation type="submission" date="2019-10" db="EMBL/GenBank/DDBJ databases">
        <title>Conservation and host-specific expression of non-tandemly repeated heterogenous ribosome RNA gene in arbuscular mycorrhizal fungi.</title>
        <authorList>
            <person name="Maeda T."/>
            <person name="Kobayashi Y."/>
            <person name="Nakagawa T."/>
            <person name="Ezawa T."/>
            <person name="Yamaguchi K."/>
            <person name="Bino T."/>
            <person name="Nishimoto Y."/>
            <person name="Shigenobu S."/>
            <person name="Kawaguchi M."/>
        </authorList>
    </citation>
    <scope>NUCLEOTIDE SEQUENCE</scope>
    <source>
        <strain evidence="3">HR1</strain>
    </source>
</reference>
<feature type="compositionally biased region" description="Basic residues" evidence="1">
    <location>
        <begin position="180"/>
        <end position="192"/>
    </location>
</feature>
<evidence type="ECO:0000313" key="3">
    <source>
        <dbReference type="EMBL" id="GET02023.1"/>
    </source>
</evidence>
<dbReference type="Proteomes" id="UP000247702">
    <property type="component" value="Unassembled WGS sequence"/>
</dbReference>
<proteinExistence type="predicted"/>
<comment type="caution">
    <text evidence="2">The sequence shown here is derived from an EMBL/GenBank/DDBJ whole genome shotgun (WGS) entry which is preliminary data.</text>
</comment>
<name>A0A2Z6RD63_9GLOM</name>
<reference evidence="2 4" key="1">
    <citation type="submission" date="2017-11" db="EMBL/GenBank/DDBJ databases">
        <title>The genome of Rhizophagus clarus HR1 reveals common genetic basis of auxotrophy among arbuscular mycorrhizal fungi.</title>
        <authorList>
            <person name="Kobayashi Y."/>
        </authorList>
    </citation>
    <scope>NUCLEOTIDE SEQUENCE [LARGE SCALE GENOMIC DNA]</scope>
    <source>
        <strain evidence="2 4">HR1</strain>
    </source>
</reference>
<dbReference type="AlphaFoldDB" id="A0A2Z6RD63"/>
<evidence type="ECO:0000256" key="1">
    <source>
        <dbReference type="SAM" id="MobiDB-lite"/>
    </source>
</evidence>
<dbReference type="EMBL" id="BLAL01000304">
    <property type="protein sequence ID" value="GET02023.1"/>
    <property type="molecule type" value="Genomic_DNA"/>
</dbReference>
<sequence length="218" mass="25057">MEKGSTSCTVDKQVLGEGIKHAIEEFFYEEIIDIFSKLLRNMSNDIEIRNFILRCLKDQDRSTIKELQQEKYRFERKDYSLEIFGFILALNHHVSSSAWTYILIENDIMDASDDSDNHTSDDEQPITISCSSTTANKSKLVITLQAPEEEMDISFTEKDQPALQLHITNVDQPKTDSFTKKNKKKRKKKKSRQNQSQKANQMTQPIPSSSSSNPSPPF</sequence>